<dbReference type="Pfam" id="PF08447">
    <property type="entry name" value="PAS_3"/>
    <property type="match status" value="1"/>
</dbReference>
<accession>A0A2V5KK47</accession>
<dbReference type="InterPro" id="IPR043128">
    <property type="entry name" value="Rev_trsase/Diguanyl_cyclase"/>
</dbReference>
<dbReference type="NCBIfam" id="TIGR00229">
    <property type="entry name" value="sensory_box"/>
    <property type="match status" value="1"/>
</dbReference>
<sequence length="314" mass="35165">MDMKRNDTFGRAASELLERSDVLRHLLQAVADTMIILYDSGEIAHAVSHHPVLSAPPTVRELLERVHDGYRNDVTRAFFRVKARGKPFSAQYQYRSDNGDWIWVESTGIPMAGDHEDLSYIAVLTKDITKQKRTEESLRTMAFHDSLTGLPNRRLFKEHLLHSLAQAKRNRGLLGLLYLDIDDFKRINDTMGHETGDEFLKAFAKRVKGCIREIDMVARMGGDEFTVLLPTVDSAANVDKVAKRILAAISAPWESHGHQFHATVSGGIVVYPENGEDATTLLRHVDMALYSVKGSGRNNFVFYDPAMPEGGSAN</sequence>
<dbReference type="Gene3D" id="3.30.450.20">
    <property type="entry name" value="PAS domain"/>
    <property type="match status" value="1"/>
</dbReference>
<dbReference type="PANTHER" id="PTHR46663:SF3">
    <property type="entry name" value="SLL0267 PROTEIN"/>
    <property type="match status" value="1"/>
</dbReference>
<dbReference type="PROSITE" id="PS50887">
    <property type="entry name" value="GGDEF"/>
    <property type="match status" value="1"/>
</dbReference>
<name>A0A2V5KK47_9BACL</name>
<evidence type="ECO:0000259" key="1">
    <source>
        <dbReference type="PROSITE" id="PS50113"/>
    </source>
</evidence>
<dbReference type="InterPro" id="IPR001610">
    <property type="entry name" value="PAC"/>
</dbReference>
<dbReference type="InterPro" id="IPR035965">
    <property type="entry name" value="PAS-like_dom_sf"/>
</dbReference>
<proteinExistence type="predicted"/>
<evidence type="ECO:0008006" key="5">
    <source>
        <dbReference type="Google" id="ProtNLM"/>
    </source>
</evidence>
<dbReference type="InterPro" id="IPR000014">
    <property type="entry name" value="PAS"/>
</dbReference>
<dbReference type="InterPro" id="IPR000160">
    <property type="entry name" value="GGDEF_dom"/>
</dbReference>
<comment type="caution">
    <text evidence="3">The sequence shown here is derived from an EMBL/GenBank/DDBJ whole genome shotgun (WGS) entry which is preliminary data.</text>
</comment>
<dbReference type="PANTHER" id="PTHR46663">
    <property type="entry name" value="DIGUANYLATE CYCLASE DGCT-RELATED"/>
    <property type="match status" value="1"/>
</dbReference>
<dbReference type="SUPFAM" id="SSF55073">
    <property type="entry name" value="Nucleotide cyclase"/>
    <property type="match status" value="1"/>
</dbReference>
<evidence type="ECO:0000313" key="4">
    <source>
        <dbReference type="Proteomes" id="UP000247476"/>
    </source>
</evidence>
<dbReference type="CDD" id="cd01949">
    <property type="entry name" value="GGDEF"/>
    <property type="match status" value="1"/>
</dbReference>
<dbReference type="Gene3D" id="3.30.70.270">
    <property type="match status" value="1"/>
</dbReference>
<dbReference type="Proteomes" id="UP000247476">
    <property type="component" value="Unassembled WGS sequence"/>
</dbReference>
<dbReference type="NCBIfam" id="TIGR00254">
    <property type="entry name" value="GGDEF"/>
    <property type="match status" value="1"/>
</dbReference>
<keyword evidence="4" id="KW-1185">Reference proteome</keyword>
<dbReference type="PROSITE" id="PS50113">
    <property type="entry name" value="PAC"/>
    <property type="match status" value="1"/>
</dbReference>
<dbReference type="FunFam" id="3.30.70.270:FF:000001">
    <property type="entry name" value="Diguanylate cyclase domain protein"/>
    <property type="match status" value="1"/>
</dbReference>
<dbReference type="SUPFAM" id="SSF55785">
    <property type="entry name" value="PYP-like sensor domain (PAS domain)"/>
    <property type="match status" value="1"/>
</dbReference>
<dbReference type="InterPro" id="IPR000700">
    <property type="entry name" value="PAS-assoc_C"/>
</dbReference>
<feature type="domain" description="GGDEF" evidence="2">
    <location>
        <begin position="172"/>
        <end position="305"/>
    </location>
</feature>
<evidence type="ECO:0000259" key="2">
    <source>
        <dbReference type="PROSITE" id="PS50887"/>
    </source>
</evidence>
<protein>
    <recommendedName>
        <fullName evidence="5">Sensor domain-containing diguanylate cyclase</fullName>
    </recommendedName>
</protein>
<dbReference type="SMART" id="SM00267">
    <property type="entry name" value="GGDEF"/>
    <property type="match status" value="1"/>
</dbReference>
<dbReference type="Pfam" id="PF00990">
    <property type="entry name" value="GGDEF"/>
    <property type="match status" value="1"/>
</dbReference>
<organism evidence="3 4">
    <name type="scientific">Paenibacillus flagellatus</name>
    <dbReference type="NCBI Taxonomy" id="2211139"/>
    <lineage>
        <taxon>Bacteria</taxon>
        <taxon>Bacillati</taxon>
        <taxon>Bacillota</taxon>
        <taxon>Bacilli</taxon>
        <taxon>Bacillales</taxon>
        <taxon>Paenibacillaceae</taxon>
        <taxon>Paenibacillus</taxon>
    </lineage>
</organism>
<gene>
    <name evidence="3" type="ORF">DLM86_27925</name>
</gene>
<dbReference type="CDD" id="cd00130">
    <property type="entry name" value="PAS"/>
    <property type="match status" value="1"/>
</dbReference>
<reference evidence="3 4" key="1">
    <citation type="submission" date="2018-05" db="EMBL/GenBank/DDBJ databases">
        <title>Paenibacillus flagellatus sp. nov., isolated from selenium mineral soil.</title>
        <authorList>
            <person name="Dai X."/>
        </authorList>
    </citation>
    <scope>NUCLEOTIDE SEQUENCE [LARGE SCALE GENOMIC DNA]</scope>
    <source>
        <strain evidence="3 4">DXL2</strain>
    </source>
</reference>
<dbReference type="InterPro" id="IPR029787">
    <property type="entry name" value="Nucleotide_cyclase"/>
</dbReference>
<dbReference type="InterPro" id="IPR052163">
    <property type="entry name" value="DGC-Regulatory_Protein"/>
</dbReference>
<feature type="domain" description="PAC" evidence="1">
    <location>
        <begin position="88"/>
        <end position="140"/>
    </location>
</feature>
<dbReference type="SMART" id="SM00086">
    <property type="entry name" value="PAC"/>
    <property type="match status" value="1"/>
</dbReference>
<dbReference type="EMBL" id="QJVJ01000016">
    <property type="protein sequence ID" value="PYI50897.1"/>
    <property type="molecule type" value="Genomic_DNA"/>
</dbReference>
<dbReference type="AlphaFoldDB" id="A0A2V5KK47"/>
<dbReference type="InterPro" id="IPR013655">
    <property type="entry name" value="PAS_fold_3"/>
</dbReference>
<evidence type="ECO:0000313" key="3">
    <source>
        <dbReference type="EMBL" id="PYI50897.1"/>
    </source>
</evidence>